<dbReference type="RefSeq" id="WP_193189132.1">
    <property type="nucleotide sequence ID" value="NZ_JACZFR010000001.1"/>
</dbReference>
<organism evidence="1 2">
    <name type="scientific">Microbulbifer taiwanensis</name>
    <dbReference type="NCBI Taxonomy" id="986746"/>
    <lineage>
        <taxon>Bacteria</taxon>
        <taxon>Pseudomonadati</taxon>
        <taxon>Pseudomonadota</taxon>
        <taxon>Gammaproteobacteria</taxon>
        <taxon>Cellvibrionales</taxon>
        <taxon>Microbulbiferaceae</taxon>
        <taxon>Microbulbifer</taxon>
    </lineage>
</organism>
<evidence type="ECO:0000313" key="2">
    <source>
        <dbReference type="Proteomes" id="UP001596425"/>
    </source>
</evidence>
<protein>
    <submittedName>
        <fullName evidence="1">Glycine-rich domain-containing protein</fullName>
    </submittedName>
</protein>
<gene>
    <name evidence="1" type="ORF">ACFQBM_08870</name>
</gene>
<evidence type="ECO:0000313" key="1">
    <source>
        <dbReference type="EMBL" id="MFC6633390.1"/>
    </source>
</evidence>
<comment type="caution">
    <text evidence="1">The sequence shown here is derived from an EMBL/GenBank/DDBJ whole genome shotgun (WGS) entry which is preliminary data.</text>
</comment>
<name>A0ABW1YMU6_9GAMM</name>
<reference evidence="2" key="1">
    <citation type="journal article" date="2019" name="Int. J. Syst. Evol. Microbiol.">
        <title>The Global Catalogue of Microorganisms (GCM) 10K type strain sequencing project: providing services to taxonomists for standard genome sequencing and annotation.</title>
        <authorList>
            <consortium name="The Broad Institute Genomics Platform"/>
            <consortium name="The Broad Institute Genome Sequencing Center for Infectious Disease"/>
            <person name="Wu L."/>
            <person name="Ma J."/>
        </authorList>
    </citation>
    <scope>NUCLEOTIDE SEQUENCE [LARGE SCALE GENOMIC DNA]</scope>
    <source>
        <strain evidence="2">CGMCC 1.13718</strain>
    </source>
</reference>
<accession>A0ABW1YMU6</accession>
<sequence length="211" mass="23252">MANIILIAFLAAFALIAYRSHRKAVLSKRERLIDSFQFPDAIPQKVIEKYPHLSRRDADRVVNGLREYFQLCNIAGNRMVSMPSQVVDLAWHEFILFTRKYYYFCNRALGRFLHHTPAEAMRSPTVAQAGIKTAWRISCYREKISPDSAKKLPLLFAMDAKLNIPDGFKYSLNCSRPGSNDYCAGHIGCGSGCGGGCGGDSSGCGGGCGGD</sequence>
<keyword evidence="2" id="KW-1185">Reference proteome</keyword>
<dbReference type="Proteomes" id="UP001596425">
    <property type="component" value="Unassembled WGS sequence"/>
</dbReference>
<proteinExistence type="predicted"/>
<dbReference type="EMBL" id="JBHSVR010000001">
    <property type="protein sequence ID" value="MFC6633390.1"/>
    <property type="molecule type" value="Genomic_DNA"/>
</dbReference>